<dbReference type="InterPro" id="IPR005330">
    <property type="entry name" value="MHYT_dom"/>
</dbReference>
<reference evidence="7 8" key="1">
    <citation type="submission" date="2014-12" db="EMBL/GenBank/DDBJ databases">
        <title>Genome sequencing of Alteromonas marina AD001.</title>
        <authorList>
            <person name="Adrian T.G.S."/>
            <person name="Chan K.G."/>
        </authorList>
    </citation>
    <scope>NUCLEOTIDE SEQUENCE [LARGE SCALE GENOMIC DNA]</scope>
    <source>
        <strain evidence="7 8">AD001</strain>
    </source>
</reference>
<dbReference type="Pfam" id="PF13426">
    <property type="entry name" value="PAS_9"/>
    <property type="match status" value="1"/>
</dbReference>
<dbReference type="AlphaFoldDB" id="A0A0B3XPF6"/>
<dbReference type="InterPro" id="IPR000014">
    <property type="entry name" value="PAS"/>
</dbReference>
<dbReference type="Proteomes" id="UP000031197">
    <property type="component" value="Unassembled WGS sequence"/>
</dbReference>
<feature type="domain" description="PAC" evidence="4">
    <location>
        <begin position="426"/>
        <end position="478"/>
    </location>
</feature>
<feature type="transmembrane region" description="Helical" evidence="1">
    <location>
        <begin position="6"/>
        <end position="23"/>
    </location>
</feature>
<dbReference type="InterPro" id="IPR000700">
    <property type="entry name" value="PAS-assoc_C"/>
</dbReference>
<dbReference type="SMART" id="SM00267">
    <property type="entry name" value="GGDEF"/>
    <property type="match status" value="1"/>
</dbReference>
<dbReference type="Pfam" id="PF00990">
    <property type="entry name" value="GGDEF"/>
    <property type="match status" value="1"/>
</dbReference>
<keyword evidence="1" id="KW-0472">Membrane</keyword>
<feature type="transmembrane region" description="Helical" evidence="1">
    <location>
        <begin position="164"/>
        <end position="185"/>
    </location>
</feature>
<feature type="transmembrane region" description="Helical" evidence="1">
    <location>
        <begin position="205"/>
        <end position="226"/>
    </location>
</feature>
<dbReference type="PROSITE" id="PS50924">
    <property type="entry name" value="MHYT"/>
    <property type="match status" value="1"/>
</dbReference>
<evidence type="ECO:0000313" key="8">
    <source>
        <dbReference type="Proteomes" id="UP000031197"/>
    </source>
</evidence>
<keyword evidence="1" id="KW-1133">Transmembrane helix</keyword>
<evidence type="ECO:0000259" key="6">
    <source>
        <dbReference type="PROSITE" id="PS50924"/>
    </source>
</evidence>
<gene>
    <name evidence="7" type="ORF">RJ41_13940</name>
</gene>
<sequence>MFFVALSILIAITAALLSFIFASRIFRADFKNERFIWTVASACFLGFGIWSMHFVGMLAYELPIAISYDPSITLLSVLPAIFASFIVISHHQRKNKKLWLRSLYMGGGIGSMHYIGMMAMQMDAVMAYDLWLFSASIVVAVVLAGVSLKVHATIANREVNVVQQLIPAIIMGSAIAGMHYTGMLSMHVYPLPSTVFIDNQDAKSLGYLVAFMVVFFALILILLIELRARTLSADRFTAVLNTVQEGVFTFDSDGRLEFVNPAALTMFGYQEHELKFRRVSDLVSQNNSGNHVLLNEVIKSVEGRDLGNIPHRIDGVRKNGSTFPLSFLVNKLPGNHEAFVCTVKDLSDVKNQEVFTQTVFDTLPDMLIVKDANTLAFTHVNNMVAQHLKMTKSDLVGLTDFDVFELDEAKRIVASDTKLIESEQTQSCEEERFVINGKAHYFQIKKVIIQDGNNRAQYLLSLSEDITELRKTEQELQALHKRMSMAADAAHIGVWEWDLTTNELIWDDWMHRIYSIPKEEFDEHYSVWASTVHVDDFESLKAHIDHTISTKSDFHTQFRVQVGKNKFRYIRADGRLENNKMFGINMDITEQIEAERRITELATHDSLTGLSNRYALATFVKKEFARVERSNKRCLCLYLDLNKFKPINDTYGHNVGDEVLVEIAKRLSSICRLSDMAARVGGDEFVIIVSDIDEKYDIASIIQRTHNEIIRAVITSKGEMFVDASIGFAIYPTEAKTFDDLIRVADERMFNNKTSSTS</sequence>
<organism evidence="7 8">
    <name type="scientific">Alteromonas marina</name>
    <dbReference type="NCBI Taxonomy" id="203795"/>
    <lineage>
        <taxon>Bacteria</taxon>
        <taxon>Pseudomonadati</taxon>
        <taxon>Pseudomonadota</taxon>
        <taxon>Gammaproteobacteria</taxon>
        <taxon>Alteromonadales</taxon>
        <taxon>Alteromonadaceae</taxon>
        <taxon>Alteromonas/Salinimonas group</taxon>
        <taxon>Alteromonas</taxon>
    </lineage>
</organism>
<feature type="transmembrane region" description="Helical" evidence="1">
    <location>
        <begin position="72"/>
        <end position="90"/>
    </location>
</feature>
<dbReference type="Gene3D" id="3.30.450.20">
    <property type="entry name" value="PAS domain"/>
    <property type="match status" value="3"/>
</dbReference>
<dbReference type="Gene3D" id="3.30.70.270">
    <property type="match status" value="1"/>
</dbReference>
<dbReference type="InterPro" id="IPR043128">
    <property type="entry name" value="Rev_trsase/Diguanyl_cyclase"/>
</dbReference>
<dbReference type="InterPro" id="IPR035965">
    <property type="entry name" value="PAS-like_dom_sf"/>
</dbReference>
<feature type="transmembrane region" description="Helical" evidence="1">
    <location>
        <begin position="35"/>
        <end position="60"/>
    </location>
</feature>
<evidence type="ECO:0000313" key="7">
    <source>
        <dbReference type="EMBL" id="KHT49610.1"/>
    </source>
</evidence>
<dbReference type="InterPro" id="IPR000160">
    <property type="entry name" value="GGDEF_dom"/>
</dbReference>
<accession>A0A0B3XPF6</accession>
<feature type="transmembrane region" description="Helical" evidence="1">
    <location>
        <begin position="102"/>
        <end position="119"/>
    </location>
</feature>
<dbReference type="GO" id="GO:0016020">
    <property type="term" value="C:membrane"/>
    <property type="evidence" value="ECO:0007669"/>
    <property type="project" value="UniProtKB-UniRule"/>
</dbReference>
<dbReference type="EMBL" id="JWLW01000029">
    <property type="protein sequence ID" value="KHT49610.1"/>
    <property type="molecule type" value="Genomic_DNA"/>
</dbReference>
<dbReference type="InterPro" id="IPR029787">
    <property type="entry name" value="Nucleotide_cyclase"/>
</dbReference>
<dbReference type="NCBIfam" id="TIGR00229">
    <property type="entry name" value="sensory_box"/>
    <property type="match status" value="2"/>
</dbReference>
<dbReference type="PANTHER" id="PTHR44757:SF2">
    <property type="entry name" value="BIOFILM ARCHITECTURE MAINTENANCE PROTEIN MBAA"/>
    <property type="match status" value="1"/>
</dbReference>
<dbReference type="Pfam" id="PF08447">
    <property type="entry name" value="PAS_3"/>
    <property type="match status" value="1"/>
</dbReference>
<dbReference type="PANTHER" id="PTHR44757">
    <property type="entry name" value="DIGUANYLATE CYCLASE DGCP"/>
    <property type="match status" value="1"/>
</dbReference>
<dbReference type="OrthoDB" id="766410at2"/>
<keyword evidence="8" id="KW-1185">Reference proteome</keyword>
<dbReference type="InterPro" id="IPR052155">
    <property type="entry name" value="Biofilm_reg_signaling"/>
</dbReference>
<dbReference type="InterPro" id="IPR013655">
    <property type="entry name" value="PAS_fold_3"/>
</dbReference>
<dbReference type="PROSITE" id="PS50112">
    <property type="entry name" value="PAS"/>
    <property type="match status" value="1"/>
</dbReference>
<dbReference type="Pfam" id="PF03707">
    <property type="entry name" value="MHYT"/>
    <property type="match status" value="2"/>
</dbReference>
<name>A0A0B3XPF6_9ALTE</name>
<dbReference type="PROSITE" id="PS50113">
    <property type="entry name" value="PAC"/>
    <property type="match status" value="1"/>
</dbReference>
<feature type="coiled-coil region" evidence="2">
    <location>
        <begin position="459"/>
        <end position="489"/>
    </location>
</feature>
<keyword evidence="2" id="KW-0175">Coiled coil</keyword>
<feature type="domain" description="PAS" evidence="3">
    <location>
        <begin position="232"/>
        <end position="274"/>
    </location>
</feature>
<dbReference type="Pfam" id="PF08448">
    <property type="entry name" value="PAS_4"/>
    <property type="match status" value="1"/>
</dbReference>
<dbReference type="SUPFAM" id="SSF55785">
    <property type="entry name" value="PYP-like sensor domain (PAS domain)"/>
    <property type="match status" value="3"/>
</dbReference>
<dbReference type="PROSITE" id="PS50887">
    <property type="entry name" value="GGDEF"/>
    <property type="match status" value="1"/>
</dbReference>
<feature type="domain" description="MHYT" evidence="6">
    <location>
        <begin position="1"/>
        <end position="189"/>
    </location>
</feature>
<protein>
    <submittedName>
        <fullName evidence="7">Diguanylate cyclase</fullName>
    </submittedName>
</protein>
<dbReference type="CDD" id="cd00130">
    <property type="entry name" value="PAS"/>
    <property type="match status" value="2"/>
</dbReference>
<evidence type="ECO:0000259" key="4">
    <source>
        <dbReference type="PROSITE" id="PS50113"/>
    </source>
</evidence>
<dbReference type="SMART" id="SM00091">
    <property type="entry name" value="PAS"/>
    <property type="match status" value="3"/>
</dbReference>
<proteinExistence type="predicted"/>
<dbReference type="CDD" id="cd01949">
    <property type="entry name" value="GGDEF"/>
    <property type="match status" value="1"/>
</dbReference>
<evidence type="ECO:0000259" key="3">
    <source>
        <dbReference type="PROSITE" id="PS50112"/>
    </source>
</evidence>
<keyword evidence="1" id="KW-0812">Transmembrane</keyword>
<feature type="domain" description="GGDEF" evidence="5">
    <location>
        <begin position="632"/>
        <end position="758"/>
    </location>
</feature>
<dbReference type="InterPro" id="IPR013656">
    <property type="entry name" value="PAS_4"/>
</dbReference>
<evidence type="ECO:0000256" key="1">
    <source>
        <dbReference type="PROSITE-ProRule" id="PRU00244"/>
    </source>
</evidence>
<evidence type="ECO:0000256" key="2">
    <source>
        <dbReference type="SAM" id="Coils"/>
    </source>
</evidence>
<dbReference type="SUPFAM" id="SSF55073">
    <property type="entry name" value="Nucleotide cyclase"/>
    <property type="match status" value="1"/>
</dbReference>
<comment type="caution">
    <text evidence="7">The sequence shown here is derived from an EMBL/GenBank/DDBJ whole genome shotgun (WGS) entry which is preliminary data.</text>
</comment>
<evidence type="ECO:0000259" key="5">
    <source>
        <dbReference type="PROSITE" id="PS50887"/>
    </source>
</evidence>
<dbReference type="NCBIfam" id="TIGR00254">
    <property type="entry name" value="GGDEF"/>
    <property type="match status" value="1"/>
</dbReference>
<feature type="transmembrane region" description="Helical" evidence="1">
    <location>
        <begin position="131"/>
        <end position="152"/>
    </location>
</feature>